<comment type="caution">
    <text evidence="2">The sequence shown here is derived from an EMBL/GenBank/DDBJ whole genome shotgun (WGS) entry which is preliminary data.</text>
</comment>
<dbReference type="EMBL" id="JAADJZ010000003">
    <property type="protein sequence ID" value="KAF2876353.1"/>
    <property type="molecule type" value="Genomic_DNA"/>
</dbReference>
<keyword evidence="1" id="KW-0472">Membrane</keyword>
<dbReference type="Proteomes" id="UP000481861">
    <property type="component" value="Unassembled WGS sequence"/>
</dbReference>
<evidence type="ECO:0000313" key="2">
    <source>
        <dbReference type="EMBL" id="KAF2876353.1"/>
    </source>
</evidence>
<accession>A0A7C8IHA4</accession>
<dbReference type="AlphaFoldDB" id="A0A7C8IHA4"/>
<keyword evidence="1" id="KW-0812">Transmembrane</keyword>
<proteinExistence type="predicted"/>
<gene>
    <name evidence="2" type="ORF">BDV95DRAFT_223571</name>
</gene>
<keyword evidence="1" id="KW-1133">Transmembrane helix</keyword>
<reference evidence="2 3" key="1">
    <citation type="submission" date="2020-01" db="EMBL/GenBank/DDBJ databases">
        <authorList>
            <consortium name="DOE Joint Genome Institute"/>
            <person name="Haridas S."/>
            <person name="Albert R."/>
            <person name="Binder M."/>
            <person name="Bloem J."/>
            <person name="Labutti K."/>
            <person name="Salamov A."/>
            <person name="Andreopoulos B."/>
            <person name="Baker S.E."/>
            <person name="Barry K."/>
            <person name="Bills G."/>
            <person name="Bluhm B.H."/>
            <person name="Cannon C."/>
            <person name="Castanera R."/>
            <person name="Culley D.E."/>
            <person name="Daum C."/>
            <person name="Ezra D."/>
            <person name="Gonzalez J.B."/>
            <person name="Henrissat B."/>
            <person name="Kuo A."/>
            <person name="Liang C."/>
            <person name="Lipzen A."/>
            <person name="Lutzoni F."/>
            <person name="Magnuson J."/>
            <person name="Mondo S."/>
            <person name="Nolan M."/>
            <person name="Ohm R."/>
            <person name="Pangilinan J."/>
            <person name="Park H.-J.H."/>
            <person name="Ramirez L."/>
            <person name="Alfaro M."/>
            <person name="Sun H."/>
            <person name="Tritt A."/>
            <person name="Yoshinaga Y."/>
            <person name="Zwiers L.-H.L."/>
            <person name="Turgeon B.G."/>
            <person name="Goodwin S.B."/>
            <person name="Spatafora J.W."/>
            <person name="Crous P.W."/>
            <person name="Grigoriev I.V."/>
        </authorList>
    </citation>
    <scope>NUCLEOTIDE SEQUENCE [LARGE SCALE GENOMIC DNA]</scope>
    <source>
        <strain evidence="2 3">CBS 611.86</strain>
    </source>
</reference>
<evidence type="ECO:0000313" key="3">
    <source>
        <dbReference type="Proteomes" id="UP000481861"/>
    </source>
</evidence>
<keyword evidence="3" id="KW-1185">Reference proteome</keyword>
<protein>
    <submittedName>
        <fullName evidence="2">Uncharacterized protein</fullName>
    </submittedName>
</protein>
<sequence>MSYIYIYIYGCLVGCNYIAEPRKTPNSAIDTRQITHAITETLSRTYYYVGLGRAKDAARLRWVGLGLSVCPAAVPLLCLSSPSYRDSGTEEEGRGFSLWGVQYRRRVEGRESVVWIVAIGAELGVIVCMYICMRNETRREASCRAGAGAERSAPARSLQGD</sequence>
<evidence type="ECO:0000256" key="1">
    <source>
        <dbReference type="SAM" id="Phobius"/>
    </source>
</evidence>
<organism evidence="2 3">
    <name type="scientific">Massariosphaeria phaeospora</name>
    <dbReference type="NCBI Taxonomy" id="100035"/>
    <lineage>
        <taxon>Eukaryota</taxon>
        <taxon>Fungi</taxon>
        <taxon>Dikarya</taxon>
        <taxon>Ascomycota</taxon>
        <taxon>Pezizomycotina</taxon>
        <taxon>Dothideomycetes</taxon>
        <taxon>Pleosporomycetidae</taxon>
        <taxon>Pleosporales</taxon>
        <taxon>Pleosporales incertae sedis</taxon>
        <taxon>Massariosphaeria</taxon>
    </lineage>
</organism>
<feature type="transmembrane region" description="Helical" evidence="1">
    <location>
        <begin position="62"/>
        <end position="84"/>
    </location>
</feature>
<feature type="transmembrane region" description="Helical" evidence="1">
    <location>
        <begin position="113"/>
        <end position="132"/>
    </location>
</feature>
<name>A0A7C8IHA4_9PLEO</name>